<evidence type="ECO:0000256" key="8">
    <source>
        <dbReference type="ARBA" id="ARBA00023022"/>
    </source>
</evidence>
<dbReference type="GO" id="GO:0016020">
    <property type="term" value="C:membrane"/>
    <property type="evidence" value="ECO:0007669"/>
    <property type="project" value="TreeGrafter"/>
</dbReference>
<keyword evidence="12" id="KW-1185">Reference proteome</keyword>
<evidence type="ECO:0000256" key="3">
    <source>
        <dbReference type="ARBA" id="ARBA00022525"/>
    </source>
</evidence>
<dbReference type="PANTHER" id="PTHR45828">
    <property type="entry name" value="CYTOCHROME B561/FERRIC REDUCTASE TRANSMEMBRANE"/>
    <property type="match status" value="1"/>
</dbReference>
<keyword evidence="6" id="KW-0732">Signal</keyword>
<dbReference type="InterPro" id="IPR051237">
    <property type="entry name" value="Ferric-chelate_Red/DefProt"/>
</dbReference>
<gene>
    <name evidence="11" type="primary">Hypp4282</name>
    <name evidence="11" type="ORF">BLAG_LOCUS22488</name>
</gene>
<feature type="domain" description="Reelin" evidence="10">
    <location>
        <begin position="41"/>
        <end position="159"/>
    </location>
</feature>
<accession>A0A8K0A731</accession>
<dbReference type="PANTHER" id="PTHR45828:SF9">
    <property type="entry name" value="CELL WALL INTEGRITY AND STRESS RESPONSE COMPONENT 4-LIKE-RELATED"/>
    <property type="match status" value="1"/>
</dbReference>
<evidence type="ECO:0000256" key="2">
    <source>
        <dbReference type="ARBA" id="ARBA00008501"/>
    </source>
</evidence>
<evidence type="ECO:0000256" key="7">
    <source>
        <dbReference type="ARBA" id="ARBA00022859"/>
    </source>
</evidence>
<dbReference type="EMBL" id="OV696692">
    <property type="protein sequence ID" value="CAH1270057.1"/>
    <property type="molecule type" value="Genomic_DNA"/>
</dbReference>
<evidence type="ECO:0000313" key="11">
    <source>
        <dbReference type="EMBL" id="CAH1270057.1"/>
    </source>
</evidence>
<dbReference type="Proteomes" id="UP000838412">
    <property type="component" value="Chromosome 7"/>
</dbReference>
<keyword evidence="4" id="KW-0929">Antimicrobial</keyword>
<dbReference type="Gene3D" id="2.60.40.4060">
    <property type="entry name" value="Reeler domain"/>
    <property type="match status" value="1"/>
</dbReference>
<dbReference type="AlphaFoldDB" id="A0A8K0A731"/>
<dbReference type="InterPro" id="IPR002861">
    <property type="entry name" value="Reeler_dom"/>
</dbReference>
<dbReference type="GO" id="GO:0042742">
    <property type="term" value="P:defense response to bacterium"/>
    <property type="evidence" value="ECO:0007669"/>
    <property type="project" value="UniProtKB-KW"/>
</dbReference>
<sequence>MLRERPLENLGGSLLHFIGVVLVGIVGYSRAYPFGAPSVACQDLTPGHGKEGISSRAYRLEVTDNWGNNVDGYVTGKIYHVSIVTRENWPPFRGFALKATDKDDPGIFRGTFRGPLPEGTQEMSGCGAMNAVTHTDRQEMVRVDFRWTARKNDTKCIKFW</sequence>
<keyword evidence="9" id="KW-0472">Membrane</keyword>
<dbReference type="GO" id="GO:0045087">
    <property type="term" value="P:innate immune response"/>
    <property type="evidence" value="ECO:0007669"/>
    <property type="project" value="UniProtKB-KW"/>
</dbReference>
<reference evidence="11" key="1">
    <citation type="submission" date="2022-01" db="EMBL/GenBank/DDBJ databases">
        <authorList>
            <person name="Braso-Vives M."/>
        </authorList>
    </citation>
    <scope>NUCLEOTIDE SEQUENCE</scope>
</reference>
<proteinExistence type="inferred from homology"/>
<keyword evidence="5" id="KW-0399">Innate immunity</keyword>
<evidence type="ECO:0000256" key="9">
    <source>
        <dbReference type="SAM" id="Phobius"/>
    </source>
</evidence>
<evidence type="ECO:0000259" key="10">
    <source>
        <dbReference type="Pfam" id="PF02014"/>
    </source>
</evidence>
<comment type="similarity">
    <text evidence="2">Belongs to the insect defense protein family.</text>
</comment>
<dbReference type="InterPro" id="IPR042307">
    <property type="entry name" value="Reeler_sf"/>
</dbReference>
<organism evidence="11 12">
    <name type="scientific">Branchiostoma lanceolatum</name>
    <name type="common">Common lancelet</name>
    <name type="synonym">Amphioxus lanceolatum</name>
    <dbReference type="NCBI Taxonomy" id="7740"/>
    <lineage>
        <taxon>Eukaryota</taxon>
        <taxon>Metazoa</taxon>
        <taxon>Chordata</taxon>
        <taxon>Cephalochordata</taxon>
        <taxon>Leptocardii</taxon>
        <taxon>Amphioxiformes</taxon>
        <taxon>Branchiostomatidae</taxon>
        <taxon>Branchiostoma</taxon>
    </lineage>
</organism>
<keyword evidence="3" id="KW-0964">Secreted</keyword>
<evidence type="ECO:0000256" key="6">
    <source>
        <dbReference type="ARBA" id="ARBA00022729"/>
    </source>
</evidence>
<evidence type="ECO:0000256" key="5">
    <source>
        <dbReference type="ARBA" id="ARBA00022588"/>
    </source>
</evidence>
<evidence type="ECO:0000256" key="1">
    <source>
        <dbReference type="ARBA" id="ARBA00004613"/>
    </source>
</evidence>
<dbReference type="GO" id="GO:0005576">
    <property type="term" value="C:extracellular region"/>
    <property type="evidence" value="ECO:0007669"/>
    <property type="project" value="UniProtKB-SubCell"/>
</dbReference>
<dbReference type="OrthoDB" id="6418377at2759"/>
<keyword evidence="9" id="KW-1133">Transmembrane helix</keyword>
<keyword evidence="9" id="KW-0812">Transmembrane</keyword>
<comment type="subcellular location">
    <subcellularLocation>
        <location evidence="1">Secreted</location>
    </subcellularLocation>
</comment>
<evidence type="ECO:0000313" key="12">
    <source>
        <dbReference type="Proteomes" id="UP000838412"/>
    </source>
</evidence>
<dbReference type="Pfam" id="PF02014">
    <property type="entry name" value="Reeler"/>
    <property type="match status" value="1"/>
</dbReference>
<dbReference type="CDD" id="cd08544">
    <property type="entry name" value="Reeler"/>
    <property type="match status" value="1"/>
</dbReference>
<keyword evidence="7" id="KW-0391">Immunity</keyword>
<protein>
    <submittedName>
        <fullName evidence="11">Hypp4282 protein</fullName>
    </submittedName>
</protein>
<evidence type="ECO:0000256" key="4">
    <source>
        <dbReference type="ARBA" id="ARBA00022529"/>
    </source>
</evidence>
<name>A0A8K0A731_BRALA</name>
<feature type="transmembrane region" description="Helical" evidence="9">
    <location>
        <begin position="12"/>
        <end position="32"/>
    </location>
</feature>
<keyword evidence="8" id="KW-0044">Antibiotic</keyword>